<dbReference type="Gene3D" id="3.30.465.10">
    <property type="match status" value="1"/>
</dbReference>
<evidence type="ECO:0000256" key="2">
    <source>
        <dbReference type="ARBA" id="ARBA00022827"/>
    </source>
</evidence>
<keyword evidence="1" id="KW-0285">Flavoprotein</keyword>
<dbReference type="RefSeq" id="WP_148596350.1">
    <property type="nucleotide sequence ID" value="NZ_CP042997.1"/>
</dbReference>
<keyword evidence="5" id="KW-0560">Oxidoreductase</keyword>
<protein>
    <submittedName>
        <fullName evidence="5">Putative FAD-linked oxidoreductase</fullName>
        <ecNumber evidence="5">1.-.-.-</ecNumber>
    </submittedName>
</protein>
<keyword evidence="6" id="KW-1185">Reference proteome</keyword>
<sequence>MNEAGACRWPEPPAAGPLGDGRHASARLRPGSVADLCSAVRDGVRSGMALYPQGGATAIDYGGPPARPGVLIDTRGLDRVIDYPHADMTITVEAGITAAELATVLAAKDQRLLVEVPQADRATLGGVFATGVCGPRRFAWGRPRDQIIGVRFVTSEGVEVKGGGRVVKNVAGYDLPKLLTGSLGTLGILTSMTLKVRPRPESSAVAWTRLDPGHDLEAILAGLNTTAARPVAVEILDAHSAAIVGEDAGLPAAQRVLAVGFEGSADSVRWQLDRLEEELPPGRVTRAEGDGAERLWAGLTEFQVQAPGPVSVVVAMRPSRVAWFLDVVDGSPWTFQCHAGDGIVRLHGLDDPGEDAMAGRIESLRGLAREADGTLIVPRCPTAWKPRLRVWGDPRPDWGLAAKVKHALDPDGALNPGRFVGST</sequence>
<dbReference type="EMBL" id="CP042997">
    <property type="protein sequence ID" value="QEH36690.1"/>
    <property type="molecule type" value="Genomic_DNA"/>
</dbReference>
<reference evidence="5 6" key="1">
    <citation type="submission" date="2019-08" db="EMBL/GenBank/DDBJ databases">
        <title>Deep-cultivation of Planctomycetes and their phenomic and genomic characterization uncovers novel biology.</title>
        <authorList>
            <person name="Wiegand S."/>
            <person name="Jogler M."/>
            <person name="Boedeker C."/>
            <person name="Pinto D."/>
            <person name="Vollmers J."/>
            <person name="Rivas-Marin E."/>
            <person name="Kohn T."/>
            <person name="Peeters S.H."/>
            <person name="Heuer A."/>
            <person name="Rast P."/>
            <person name="Oberbeckmann S."/>
            <person name="Bunk B."/>
            <person name="Jeske O."/>
            <person name="Meyerdierks A."/>
            <person name="Storesund J.E."/>
            <person name="Kallscheuer N."/>
            <person name="Luecker S."/>
            <person name="Lage O.M."/>
            <person name="Pohl T."/>
            <person name="Merkel B.J."/>
            <person name="Hornburger P."/>
            <person name="Mueller R.-W."/>
            <person name="Bruemmer F."/>
            <person name="Labrenz M."/>
            <person name="Spormann A.M."/>
            <person name="Op den Camp H."/>
            <person name="Overmann J."/>
            <person name="Amann R."/>
            <person name="Jetten M.S.M."/>
            <person name="Mascher T."/>
            <person name="Medema M.H."/>
            <person name="Devos D.P."/>
            <person name="Kaster A.-K."/>
            <person name="Ovreas L."/>
            <person name="Rohde M."/>
            <person name="Galperin M.Y."/>
            <person name="Jogler C."/>
        </authorList>
    </citation>
    <scope>NUCLEOTIDE SEQUENCE [LARGE SCALE GENOMIC DNA]</scope>
    <source>
        <strain evidence="5 6">OJF2</strain>
    </source>
</reference>
<dbReference type="EC" id="1.-.-.-" evidence="5"/>
<dbReference type="Pfam" id="PF01565">
    <property type="entry name" value="FAD_binding_4"/>
    <property type="match status" value="1"/>
</dbReference>
<evidence type="ECO:0000313" key="5">
    <source>
        <dbReference type="EMBL" id="QEH36690.1"/>
    </source>
</evidence>
<dbReference type="OrthoDB" id="9767256at2"/>
<feature type="domain" description="FAD-binding PCMH-type" evidence="4">
    <location>
        <begin position="20"/>
        <end position="199"/>
    </location>
</feature>
<dbReference type="GO" id="GO:0016491">
    <property type="term" value="F:oxidoreductase activity"/>
    <property type="evidence" value="ECO:0007669"/>
    <property type="project" value="UniProtKB-KW"/>
</dbReference>
<dbReference type="PROSITE" id="PS51387">
    <property type="entry name" value="FAD_PCMH"/>
    <property type="match status" value="1"/>
</dbReference>
<dbReference type="InterPro" id="IPR016166">
    <property type="entry name" value="FAD-bd_PCMH"/>
</dbReference>
<dbReference type="AlphaFoldDB" id="A0A5B9WA06"/>
<dbReference type="GO" id="GO:0071949">
    <property type="term" value="F:FAD binding"/>
    <property type="evidence" value="ECO:0007669"/>
    <property type="project" value="InterPro"/>
</dbReference>
<dbReference type="PANTHER" id="PTHR11748">
    <property type="entry name" value="D-LACTATE DEHYDROGENASE"/>
    <property type="match status" value="1"/>
</dbReference>
<accession>A0A5B9WA06</accession>
<dbReference type="PANTHER" id="PTHR11748:SF103">
    <property type="entry name" value="GLYCOLATE OXIDASE SUBUNIT GLCE"/>
    <property type="match status" value="1"/>
</dbReference>
<evidence type="ECO:0000256" key="1">
    <source>
        <dbReference type="ARBA" id="ARBA00022630"/>
    </source>
</evidence>
<gene>
    <name evidence="5" type="ORF">OJF2_52750</name>
</gene>
<dbReference type="SUPFAM" id="SSF55103">
    <property type="entry name" value="FAD-linked oxidases, C-terminal domain"/>
    <property type="match status" value="1"/>
</dbReference>
<proteinExistence type="predicted"/>
<organism evidence="5 6">
    <name type="scientific">Aquisphaera giovannonii</name>
    <dbReference type="NCBI Taxonomy" id="406548"/>
    <lineage>
        <taxon>Bacteria</taxon>
        <taxon>Pseudomonadati</taxon>
        <taxon>Planctomycetota</taxon>
        <taxon>Planctomycetia</taxon>
        <taxon>Isosphaerales</taxon>
        <taxon>Isosphaeraceae</taxon>
        <taxon>Aquisphaera</taxon>
    </lineage>
</organism>
<feature type="region of interest" description="Disordered" evidence="3">
    <location>
        <begin position="1"/>
        <end position="23"/>
    </location>
</feature>
<evidence type="ECO:0000313" key="6">
    <source>
        <dbReference type="Proteomes" id="UP000324233"/>
    </source>
</evidence>
<dbReference type="KEGG" id="agv:OJF2_52750"/>
<dbReference type="InterPro" id="IPR036318">
    <property type="entry name" value="FAD-bd_PCMH-like_sf"/>
</dbReference>
<evidence type="ECO:0000259" key="4">
    <source>
        <dbReference type="PROSITE" id="PS51387"/>
    </source>
</evidence>
<name>A0A5B9WA06_9BACT</name>
<dbReference type="InterPro" id="IPR016164">
    <property type="entry name" value="FAD-linked_Oxase-like_C"/>
</dbReference>
<dbReference type="Proteomes" id="UP000324233">
    <property type="component" value="Chromosome"/>
</dbReference>
<evidence type="ECO:0000256" key="3">
    <source>
        <dbReference type="SAM" id="MobiDB-lite"/>
    </source>
</evidence>
<dbReference type="SUPFAM" id="SSF56176">
    <property type="entry name" value="FAD-binding/transporter-associated domain-like"/>
    <property type="match status" value="1"/>
</dbReference>
<keyword evidence="2" id="KW-0274">FAD</keyword>
<dbReference type="InterPro" id="IPR006094">
    <property type="entry name" value="Oxid_FAD_bind_N"/>
</dbReference>
<dbReference type="InterPro" id="IPR016169">
    <property type="entry name" value="FAD-bd_PCMH_sub2"/>
</dbReference>